<organism evidence="2">
    <name type="scientific">Naegleria gruberi</name>
    <name type="common">Amoeba</name>
    <dbReference type="NCBI Taxonomy" id="5762"/>
    <lineage>
        <taxon>Eukaryota</taxon>
        <taxon>Discoba</taxon>
        <taxon>Heterolobosea</taxon>
        <taxon>Tetramitia</taxon>
        <taxon>Eutetramitia</taxon>
        <taxon>Vahlkampfiidae</taxon>
        <taxon>Naegleria</taxon>
    </lineage>
</organism>
<evidence type="ECO:0000313" key="1">
    <source>
        <dbReference type="EMBL" id="EFC44578.1"/>
    </source>
</evidence>
<dbReference type="GeneID" id="8848601"/>
<sequence length="484" mass="56775">MHFLNNHRKRNITNNNLVPGILQWTRFESRGIPINLFTIYLSGRSDDYENDQEAINSFINAVLTCKDEHIILSGDLNIDTQNPTTTREKDWIWILEMLKLTEFKTPNYTWIRRSQGTLIRSRPDHIFVSKNIRVVKEVIMTPLTTNDHVPFYLDLEFKSNLTWRTYFSKNKRKRMYEAINKCKIDNFQELNQAIEAQIIKYGSKVDRLGVGRISTAFKEEIQDLEDEILSKINNPNIPQSEIQELQTLLKETHINNAKEIKEKLIDEFNDNSSSRMYQFDKMIHSNQIMWKDLNFEEEEIVDYFTNKFTSTNQQPTFTPSNSTIKEGPDWSNSIHIKELQDALKRMKSNTSGPDLISLDIIKHLTEANQGILLEEYNRCLRDGDIPQNWKQGWKAQEIDRAIRGAIRRKLLMDRATPTSFFHLPLEEGGLGLPSIEEFSERMNLRTMNLIANNKNKLIRKAFKHGIKHCEETKDNMYAKWLSVL</sequence>
<protein>
    <submittedName>
        <fullName evidence="1">Predicted protein</fullName>
    </submittedName>
</protein>
<keyword evidence="2" id="KW-1185">Reference proteome</keyword>
<gene>
    <name evidence="1" type="ORF">NAEGRDRAFT_67419</name>
</gene>
<dbReference type="VEuPathDB" id="AmoebaDB:NAEGRDRAFT_67419"/>
<dbReference type="OrthoDB" id="6513731at2759"/>
<dbReference type="Gene3D" id="3.60.10.10">
    <property type="entry name" value="Endonuclease/exonuclease/phosphatase"/>
    <property type="match status" value="1"/>
</dbReference>
<dbReference type="InterPro" id="IPR036691">
    <property type="entry name" value="Endo/exonu/phosph_ase_sf"/>
</dbReference>
<dbReference type="RefSeq" id="XP_002677322.1">
    <property type="nucleotide sequence ID" value="XM_002677276.1"/>
</dbReference>
<name>D2VEW7_NAEGR</name>
<dbReference type="OMA" id="TECQDEQ"/>
<dbReference type="SUPFAM" id="SSF56219">
    <property type="entry name" value="DNase I-like"/>
    <property type="match status" value="1"/>
</dbReference>
<evidence type="ECO:0000313" key="2">
    <source>
        <dbReference type="Proteomes" id="UP000006671"/>
    </source>
</evidence>
<dbReference type="AlphaFoldDB" id="D2VEW7"/>
<dbReference type="KEGG" id="ngr:NAEGRDRAFT_67419"/>
<dbReference type="EMBL" id="GG738867">
    <property type="protein sequence ID" value="EFC44578.1"/>
    <property type="molecule type" value="Genomic_DNA"/>
</dbReference>
<proteinExistence type="predicted"/>
<reference evidence="1 2" key="1">
    <citation type="journal article" date="2010" name="Cell">
        <title>The genome of Naegleria gruberi illuminates early eukaryotic versatility.</title>
        <authorList>
            <person name="Fritz-Laylin L.K."/>
            <person name="Prochnik S.E."/>
            <person name="Ginger M.L."/>
            <person name="Dacks J.B."/>
            <person name="Carpenter M.L."/>
            <person name="Field M.C."/>
            <person name="Kuo A."/>
            <person name="Paredez A."/>
            <person name="Chapman J."/>
            <person name="Pham J."/>
            <person name="Shu S."/>
            <person name="Neupane R."/>
            <person name="Cipriano M."/>
            <person name="Mancuso J."/>
            <person name="Tu H."/>
            <person name="Salamov A."/>
            <person name="Lindquist E."/>
            <person name="Shapiro H."/>
            <person name="Lucas S."/>
            <person name="Grigoriev I.V."/>
            <person name="Cande W.Z."/>
            <person name="Fulton C."/>
            <person name="Rokhsar D.S."/>
            <person name="Dawson S.C."/>
        </authorList>
    </citation>
    <scope>NUCLEOTIDE SEQUENCE [LARGE SCALE GENOMIC DNA]</scope>
    <source>
        <strain evidence="1 2">NEG-M</strain>
    </source>
</reference>
<dbReference type="InParanoid" id="D2VEW7"/>
<accession>D2VEW7</accession>
<dbReference type="Proteomes" id="UP000006671">
    <property type="component" value="Unassembled WGS sequence"/>
</dbReference>